<reference evidence="5 6" key="1">
    <citation type="submission" date="2018-01" db="EMBL/GenBank/DDBJ databases">
        <title>Draft genome sequence of Paucibacter aquatile CR182 isolated from freshwater of the Nakdong River.</title>
        <authorList>
            <person name="Choi A."/>
            <person name="Chung E.J."/>
        </authorList>
    </citation>
    <scope>NUCLEOTIDE SEQUENCE [LARGE SCALE GENOMIC DNA]</scope>
    <source>
        <strain evidence="5 6">CR182</strain>
    </source>
</reference>
<proteinExistence type="predicted"/>
<keyword evidence="3" id="KW-0472">Membrane</keyword>
<evidence type="ECO:0000256" key="3">
    <source>
        <dbReference type="SAM" id="Phobius"/>
    </source>
</evidence>
<dbReference type="PANTHER" id="PTHR45138:SF9">
    <property type="entry name" value="DIGUANYLATE CYCLASE DGCM-RELATED"/>
    <property type="match status" value="1"/>
</dbReference>
<keyword evidence="3" id="KW-1133">Transmembrane helix</keyword>
<organism evidence="5 6">
    <name type="scientific">Kinneretia aquatilis</name>
    <dbReference type="NCBI Taxonomy" id="2070761"/>
    <lineage>
        <taxon>Bacteria</taxon>
        <taxon>Pseudomonadati</taxon>
        <taxon>Pseudomonadota</taxon>
        <taxon>Betaproteobacteria</taxon>
        <taxon>Burkholderiales</taxon>
        <taxon>Sphaerotilaceae</taxon>
        <taxon>Roseateles</taxon>
    </lineage>
</organism>
<dbReference type="EMBL" id="POSP01000001">
    <property type="protein sequence ID" value="PND39910.1"/>
    <property type="molecule type" value="Genomic_DNA"/>
</dbReference>
<dbReference type="Gene3D" id="3.30.70.270">
    <property type="match status" value="1"/>
</dbReference>
<dbReference type="Proteomes" id="UP000235916">
    <property type="component" value="Unassembled WGS sequence"/>
</dbReference>
<dbReference type="InterPro" id="IPR000160">
    <property type="entry name" value="GGDEF_dom"/>
</dbReference>
<evidence type="ECO:0000313" key="5">
    <source>
        <dbReference type="EMBL" id="PND39910.1"/>
    </source>
</evidence>
<dbReference type="AlphaFoldDB" id="A0A2N8L2I1"/>
<dbReference type="InterPro" id="IPR029787">
    <property type="entry name" value="Nucleotide_cyclase"/>
</dbReference>
<dbReference type="RefSeq" id="WP_102766044.1">
    <property type="nucleotide sequence ID" value="NZ_POSP01000001.1"/>
</dbReference>
<feature type="transmembrane region" description="Helical" evidence="3">
    <location>
        <begin position="165"/>
        <end position="188"/>
    </location>
</feature>
<comment type="caution">
    <text evidence="5">The sequence shown here is derived from an EMBL/GenBank/DDBJ whole genome shotgun (WGS) entry which is preliminary data.</text>
</comment>
<keyword evidence="3" id="KW-0812">Transmembrane</keyword>
<sequence>MLFDNPTLFNLLLVQALAAALILLLLTGWRPSPATRWAQGFAVAQALGWLLIEASASLPELARGLHSLAMLAFSASLSLLWWVLRLWLTPRPGRWLMLAAPVLLSLGYAIHFHDSVPFRLAWSQGWLGLQCLMLTLSLALPRPAAELHPALARAPLEAQPASQNLRWRALLLAAVLPIGLICLGRAGLASAGLIDAGSLAGLHGASAANSLLGLAVHWSLTAALLGLVLAWRGEVEAELARLAQSDPLTGLVDARAFASRSVDLISMARRHQEPLALVLLDLDHLKSINLCHGQEAGDRALALFGSCIQSQMRLGDLAGRIGPEEFAVLMARCDAQGPEALDGRLRTALAQRAPAELGFELDYSGGWAKLRHGDRDIEDLKRRAETALYEAKRGGRARLEAEPGVAD</sequence>
<feature type="domain" description="GGDEF" evidence="4">
    <location>
        <begin position="273"/>
        <end position="404"/>
    </location>
</feature>
<dbReference type="SMART" id="SM00267">
    <property type="entry name" value="GGDEF"/>
    <property type="match status" value="1"/>
</dbReference>
<feature type="transmembrane region" description="Helical" evidence="3">
    <location>
        <begin position="208"/>
        <end position="231"/>
    </location>
</feature>
<evidence type="ECO:0000256" key="2">
    <source>
        <dbReference type="ARBA" id="ARBA00034247"/>
    </source>
</evidence>
<feature type="transmembrane region" description="Helical" evidence="3">
    <location>
        <begin position="95"/>
        <end position="113"/>
    </location>
</feature>
<dbReference type="CDD" id="cd01949">
    <property type="entry name" value="GGDEF"/>
    <property type="match status" value="1"/>
</dbReference>
<evidence type="ECO:0000256" key="1">
    <source>
        <dbReference type="ARBA" id="ARBA00012528"/>
    </source>
</evidence>
<dbReference type="PANTHER" id="PTHR45138">
    <property type="entry name" value="REGULATORY COMPONENTS OF SENSORY TRANSDUCTION SYSTEM"/>
    <property type="match status" value="1"/>
</dbReference>
<feature type="transmembrane region" description="Helical" evidence="3">
    <location>
        <begin position="68"/>
        <end position="88"/>
    </location>
</feature>
<dbReference type="Pfam" id="PF00990">
    <property type="entry name" value="GGDEF"/>
    <property type="match status" value="1"/>
</dbReference>
<dbReference type="GO" id="GO:0052621">
    <property type="term" value="F:diguanylate cyclase activity"/>
    <property type="evidence" value="ECO:0007669"/>
    <property type="project" value="UniProtKB-EC"/>
</dbReference>
<dbReference type="SUPFAM" id="SSF55073">
    <property type="entry name" value="Nucleotide cyclase"/>
    <property type="match status" value="1"/>
</dbReference>
<keyword evidence="6" id="KW-1185">Reference proteome</keyword>
<dbReference type="InterPro" id="IPR043128">
    <property type="entry name" value="Rev_trsase/Diguanyl_cyclase"/>
</dbReference>
<dbReference type="InterPro" id="IPR050469">
    <property type="entry name" value="Diguanylate_Cyclase"/>
</dbReference>
<evidence type="ECO:0000259" key="4">
    <source>
        <dbReference type="PROSITE" id="PS50887"/>
    </source>
</evidence>
<dbReference type="OrthoDB" id="9813903at2"/>
<evidence type="ECO:0000313" key="6">
    <source>
        <dbReference type="Proteomes" id="UP000235916"/>
    </source>
</evidence>
<dbReference type="PROSITE" id="PS50887">
    <property type="entry name" value="GGDEF"/>
    <property type="match status" value="1"/>
</dbReference>
<gene>
    <name evidence="5" type="ORF">C1O66_00405</name>
</gene>
<protein>
    <recommendedName>
        <fullName evidence="1">diguanylate cyclase</fullName>
        <ecNumber evidence="1">2.7.7.65</ecNumber>
    </recommendedName>
</protein>
<dbReference type="NCBIfam" id="TIGR00254">
    <property type="entry name" value="GGDEF"/>
    <property type="match status" value="1"/>
</dbReference>
<name>A0A2N8L2I1_9BURK</name>
<comment type="catalytic activity">
    <reaction evidence="2">
        <text>2 GTP = 3',3'-c-di-GMP + 2 diphosphate</text>
        <dbReference type="Rhea" id="RHEA:24898"/>
        <dbReference type="ChEBI" id="CHEBI:33019"/>
        <dbReference type="ChEBI" id="CHEBI:37565"/>
        <dbReference type="ChEBI" id="CHEBI:58805"/>
        <dbReference type="EC" id="2.7.7.65"/>
    </reaction>
</comment>
<feature type="transmembrane region" description="Helical" evidence="3">
    <location>
        <begin position="125"/>
        <end position="144"/>
    </location>
</feature>
<accession>A0A2N8L2I1</accession>
<dbReference type="EC" id="2.7.7.65" evidence="1"/>